<comment type="similarity">
    <text evidence="3">Belongs to the VTA1 family.</text>
</comment>
<evidence type="ECO:0000256" key="7">
    <source>
        <dbReference type="ARBA" id="ARBA00022927"/>
    </source>
</evidence>
<evidence type="ECO:0000256" key="6">
    <source>
        <dbReference type="ARBA" id="ARBA00022753"/>
    </source>
</evidence>
<dbReference type="InterPro" id="IPR044538">
    <property type="entry name" value="Vta1-like"/>
</dbReference>
<dbReference type="Pfam" id="PF18097">
    <property type="entry name" value="Vta1_C"/>
    <property type="match status" value="1"/>
</dbReference>
<feature type="region of interest" description="Disordered" evidence="9">
    <location>
        <begin position="142"/>
        <end position="169"/>
    </location>
</feature>
<sequence>MEDEGEGGSDDQSQSQLVLKEIRPFTIRADEFLNVDPKTSYYCRLHAVNIGVEKSKKFHRTLELTNALTEQLEHLERMKLNNEEFRDSLDHQLDALHVEKFAYTLFAKADAQDRKYKNRTKKIAKLYYVSANVFDVLRSMMSSTNDDDDDDGGKEEGIDTATSPEIEEKQRYALWRAGEISKAIRLGVPCEDPPETSGKTTTTSRSESFKEDLDVDVDDKRVEEEEEREEDEMPPPPPPAVAHQPSPPPQGHKKGPPPGVGARAPPSLKKEGSATTTTVSTRAATNGANDAHRPDYEKIASAQTLAKSAVSALGFEDAKTAIDQLRAALEILESS</sequence>
<dbReference type="RefSeq" id="XP_007515036.1">
    <property type="nucleotide sequence ID" value="XM_007514974.1"/>
</dbReference>
<feature type="domain" description="Vta1 C-terminal" evidence="11">
    <location>
        <begin position="297"/>
        <end position="333"/>
    </location>
</feature>
<keyword evidence="5" id="KW-0963">Cytoplasm</keyword>
<evidence type="ECO:0008006" key="14">
    <source>
        <dbReference type="Google" id="ProtNLM"/>
    </source>
</evidence>
<evidence type="ECO:0000256" key="9">
    <source>
        <dbReference type="SAM" id="MobiDB-lite"/>
    </source>
</evidence>
<protein>
    <recommendedName>
        <fullName evidence="14">Vta1 C-terminal domain-containing protein</fullName>
    </recommendedName>
</protein>
<dbReference type="InterPro" id="IPR023175">
    <property type="entry name" value="Vta1/CALS_N_sf"/>
</dbReference>
<dbReference type="Pfam" id="PF04652">
    <property type="entry name" value="Vta1"/>
    <property type="match status" value="1"/>
</dbReference>
<organism evidence="12 13">
    <name type="scientific">Bathycoccus prasinos</name>
    <dbReference type="NCBI Taxonomy" id="41875"/>
    <lineage>
        <taxon>Eukaryota</taxon>
        <taxon>Viridiplantae</taxon>
        <taxon>Chlorophyta</taxon>
        <taxon>Mamiellophyceae</taxon>
        <taxon>Mamiellales</taxon>
        <taxon>Bathycoccaceae</taxon>
        <taxon>Bathycoccus</taxon>
    </lineage>
</organism>
<keyword evidence="4" id="KW-0813">Transport</keyword>
<evidence type="ECO:0000256" key="4">
    <source>
        <dbReference type="ARBA" id="ARBA00022448"/>
    </source>
</evidence>
<evidence type="ECO:0000256" key="8">
    <source>
        <dbReference type="ARBA" id="ARBA00023136"/>
    </source>
</evidence>
<evidence type="ECO:0000256" key="3">
    <source>
        <dbReference type="ARBA" id="ARBA00007895"/>
    </source>
</evidence>
<name>K8EBM5_9CHLO</name>
<reference evidence="12 13" key="1">
    <citation type="submission" date="2011-10" db="EMBL/GenBank/DDBJ databases">
        <authorList>
            <person name="Genoscope - CEA"/>
        </authorList>
    </citation>
    <scope>NUCLEOTIDE SEQUENCE [LARGE SCALE GENOMIC DNA]</scope>
    <source>
        <strain evidence="12 13">RCC 1105</strain>
    </source>
</reference>
<dbReference type="Proteomes" id="UP000198341">
    <property type="component" value="Chromosome 2"/>
</dbReference>
<keyword evidence="13" id="KW-1185">Reference proteome</keyword>
<feature type="compositionally biased region" description="Low complexity" evidence="9">
    <location>
        <begin position="273"/>
        <end position="285"/>
    </location>
</feature>
<keyword evidence="7" id="KW-0653">Protein transport</keyword>
<dbReference type="Gene3D" id="1.20.5.420">
    <property type="entry name" value="Immunoglobulin FC, subunit C"/>
    <property type="match status" value="1"/>
</dbReference>
<dbReference type="EMBL" id="FO082277">
    <property type="protein sequence ID" value="CCO15276.1"/>
    <property type="molecule type" value="Genomic_DNA"/>
</dbReference>
<dbReference type="GO" id="GO:0005771">
    <property type="term" value="C:multivesicular body"/>
    <property type="evidence" value="ECO:0007669"/>
    <property type="project" value="TreeGrafter"/>
</dbReference>
<dbReference type="GO" id="GO:0010008">
    <property type="term" value="C:endosome membrane"/>
    <property type="evidence" value="ECO:0007669"/>
    <property type="project" value="UniProtKB-SubCell"/>
</dbReference>
<evidence type="ECO:0000259" key="11">
    <source>
        <dbReference type="Pfam" id="PF18097"/>
    </source>
</evidence>
<dbReference type="GeneID" id="19017218"/>
<feature type="compositionally biased region" description="Basic and acidic residues" evidence="9">
    <location>
        <begin position="207"/>
        <end position="223"/>
    </location>
</feature>
<dbReference type="InterPro" id="IPR039431">
    <property type="entry name" value="Vta1/CALS_N"/>
</dbReference>
<feature type="compositionally biased region" description="Acidic residues" evidence="9">
    <location>
        <begin position="224"/>
        <end position="233"/>
    </location>
</feature>
<dbReference type="OrthoDB" id="391137at2759"/>
<dbReference type="eggNOG" id="KOG0917">
    <property type="taxonomic scope" value="Eukaryota"/>
</dbReference>
<dbReference type="STRING" id="41875.K8EBM5"/>
<gene>
    <name evidence="12" type="ORF">Bathy02g01040</name>
</gene>
<dbReference type="AlphaFoldDB" id="K8EBM5"/>
<proteinExistence type="inferred from homology"/>
<feature type="compositionally biased region" description="Polar residues" evidence="9">
    <location>
        <begin position="197"/>
        <end position="206"/>
    </location>
</feature>
<evidence type="ECO:0000313" key="12">
    <source>
        <dbReference type="EMBL" id="CCO15276.1"/>
    </source>
</evidence>
<feature type="domain" description="Vta1/callose synthase N-terminal" evidence="10">
    <location>
        <begin position="22"/>
        <end position="185"/>
    </location>
</feature>
<evidence type="ECO:0000313" key="13">
    <source>
        <dbReference type="Proteomes" id="UP000198341"/>
    </source>
</evidence>
<dbReference type="InterPro" id="IPR041212">
    <property type="entry name" value="Vta1_C"/>
</dbReference>
<evidence type="ECO:0000256" key="2">
    <source>
        <dbReference type="ARBA" id="ARBA00004496"/>
    </source>
</evidence>
<dbReference type="PANTHER" id="PTHR46009:SF1">
    <property type="entry name" value="VACUOLAR PROTEIN SORTING-ASSOCIATED PROTEIN VTA1 HOMOLOG"/>
    <property type="match status" value="1"/>
</dbReference>
<dbReference type="Gene3D" id="1.25.40.270">
    <property type="entry name" value="Vacuolar protein sorting-associated protein vta1"/>
    <property type="match status" value="1"/>
</dbReference>
<keyword evidence="6" id="KW-0967">Endosome</keyword>
<evidence type="ECO:0000256" key="1">
    <source>
        <dbReference type="ARBA" id="ARBA00004481"/>
    </source>
</evidence>
<dbReference type="GO" id="GO:0032511">
    <property type="term" value="P:late endosome to vacuole transport via multivesicular body sorting pathway"/>
    <property type="evidence" value="ECO:0007669"/>
    <property type="project" value="InterPro"/>
</dbReference>
<feature type="compositionally biased region" description="Pro residues" evidence="9">
    <location>
        <begin position="234"/>
        <end position="250"/>
    </location>
</feature>
<feature type="region of interest" description="Disordered" evidence="9">
    <location>
        <begin position="185"/>
        <end position="295"/>
    </location>
</feature>
<comment type="subcellular location">
    <subcellularLocation>
        <location evidence="2">Cytoplasm</location>
    </subcellularLocation>
    <subcellularLocation>
        <location evidence="1">Endosome membrane</location>
        <topology evidence="1">Peripheral membrane protein</topology>
    </subcellularLocation>
</comment>
<accession>K8EBM5</accession>
<keyword evidence="8" id="KW-0472">Membrane</keyword>
<dbReference type="PANTHER" id="PTHR46009">
    <property type="entry name" value="VACUOLAR PROTEIN SORTING-ASSOCIATED PROTEIN VTA1 HOMOLOG"/>
    <property type="match status" value="1"/>
</dbReference>
<evidence type="ECO:0000256" key="5">
    <source>
        <dbReference type="ARBA" id="ARBA00022490"/>
    </source>
</evidence>
<dbReference type="KEGG" id="bpg:Bathy02g01040"/>
<dbReference type="GO" id="GO:0015031">
    <property type="term" value="P:protein transport"/>
    <property type="evidence" value="ECO:0007669"/>
    <property type="project" value="UniProtKB-KW"/>
</dbReference>
<evidence type="ECO:0000259" key="10">
    <source>
        <dbReference type="Pfam" id="PF04652"/>
    </source>
</evidence>